<reference evidence="2 3" key="1">
    <citation type="journal article" date="2007" name="Proc. Natl. Acad. Sci. U.S.A.">
        <title>Dandruff-associated Malassezia genomes reveal convergent and divergent virulence traits shared with plant and human fungal pathogens.</title>
        <authorList>
            <person name="Xu J."/>
            <person name="Saunders C.W."/>
            <person name="Hu P."/>
            <person name="Grant R.A."/>
            <person name="Boekhout T."/>
            <person name="Kuramae E.E."/>
            <person name="Kronstad J.W."/>
            <person name="Deangelis Y.M."/>
            <person name="Reeder N.L."/>
            <person name="Johnstone K.R."/>
            <person name="Leland M."/>
            <person name="Fieno A.M."/>
            <person name="Begley W.M."/>
            <person name="Sun Y."/>
            <person name="Lacey M.P."/>
            <person name="Chaudhary T."/>
            <person name="Keough T."/>
            <person name="Chu L."/>
            <person name="Sears R."/>
            <person name="Yuan B."/>
            <person name="Dawson T.L.Jr."/>
        </authorList>
    </citation>
    <scope>NUCLEOTIDE SEQUENCE [LARGE SCALE GENOMIC DNA]</scope>
    <source>
        <strain evidence="3">ATCC MYA-4612 / CBS 7966</strain>
    </source>
</reference>
<dbReference type="InParanoid" id="A8PYI6"/>
<dbReference type="GO" id="GO:0070860">
    <property type="term" value="C:RNA polymerase I core factor complex"/>
    <property type="evidence" value="ECO:0007669"/>
    <property type="project" value="TreeGrafter"/>
</dbReference>
<dbReference type="GO" id="GO:0001164">
    <property type="term" value="F:RNA polymerase I core promoter sequence-specific DNA binding"/>
    <property type="evidence" value="ECO:0007669"/>
    <property type="project" value="InterPro"/>
</dbReference>
<dbReference type="RefSeq" id="XP_001731486.1">
    <property type="nucleotide sequence ID" value="XM_001731434.1"/>
</dbReference>
<dbReference type="EMBL" id="AAYY01000004">
    <property type="protein sequence ID" value="EDP44272.1"/>
    <property type="molecule type" value="Genomic_DNA"/>
</dbReference>
<dbReference type="Proteomes" id="UP000008837">
    <property type="component" value="Unassembled WGS sequence"/>
</dbReference>
<dbReference type="VEuPathDB" id="FungiDB:MGL_1669"/>
<dbReference type="GeneID" id="5855793"/>
<dbReference type="InterPro" id="IPR007224">
    <property type="entry name" value="TIF_Rrn11"/>
</dbReference>
<dbReference type="InterPro" id="IPR011990">
    <property type="entry name" value="TPR-like_helical_dom_sf"/>
</dbReference>
<comment type="caution">
    <text evidence="2">The sequence shown here is derived from an EMBL/GenBank/DDBJ whole genome shotgun (WGS) entry which is preliminary data.</text>
</comment>
<protein>
    <submittedName>
        <fullName evidence="2">Uncharacterized protein</fullName>
    </submittedName>
</protein>
<dbReference type="InterPro" id="IPR053029">
    <property type="entry name" value="RNA_pol_I-specific_init_factor"/>
</dbReference>
<name>A8PYI6_MALGO</name>
<evidence type="ECO:0000256" key="1">
    <source>
        <dbReference type="SAM" id="MobiDB-lite"/>
    </source>
</evidence>
<dbReference type="GO" id="GO:0017025">
    <property type="term" value="F:TBP-class protein binding"/>
    <property type="evidence" value="ECO:0007669"/>
    <property type="project" value="TreeGrafter"/>
</dbReference>
<dbReference type="Gene3D" id="1.25.40.10">
    <property type="entry name" value="Tetratricopeptide repeat domain"/>
    <property type="match status" value="1"/>
</dbReference>
<dbReference type="OrthoDB" id="2159786at2759"/>
<dbReference type="STRING" id="425265.A8PYI6"/>
<feature type="region of interest" description="Disordered" evidence="1">
    <location>
        <begin position="317"/>
        <end position="385"/>
    </location>
</feature>
<dbReference type="PANTHER" id="PTHR28244">
    <property type="entry name" value="RNA POLYMERASE I-SPECIFIC TRANSCRIPTION INITIATION FACTOR RRN11"/>
    <property type="match status" value="1"/>
</dbReference>
<proteinExistence type="predicted"/>
<accession>A8PYI6</accession>
<gene>
    <name evidence="2" type="ORF">MGL_1669</name>
</gene>
<dbReference type="Pfam" id="PF04090">
    <property type="entry name" value="Rrn11"/>
    <property type="match status" value="1"/>
</dbReference>
<keyword evidence="3" id="KW-1185">Reference proteome</keyword>
<dbReference type="PANTHER" id="PTHR28244:SF1">
    <property type="entry name" value="RNA POLYMERASE I-SPECIFIC TRANSCRIPTION INITIATION FACTOR RRN11"/>
    <property type="match status" value="1"/>
</dbReference>
<sequence length="414" mass="47615">MVETTALFQPPPPYKDEYDITYMHGIAPLTHCVPHTNPLDENAVSHLALTDQHRQHMRRLYDLMQLMLLRQNRQLAERCFSLLLRSQDWRPQELWKLGLQVACMGQERDTALRYLLRVSRTRTTLRPYTIVFLIRELILAGQYQRAHEELTSIIGAYPYRHQPQLHTYLGLLTLYLGNVDEAECSDSDSSSSIPHVPMRLAKQVPHYVQRSARLHFENAIKVAPRYMAKQTAICKHRLRQQNIRLNRLRQQAKQHHQRLCKKMRQYGWVFQDDASENPSVQGLSTQDIISQEEEVGTDNTASNVFASNTEMRTTLPMSDYFGLDSDQHFQSDESDEDDPSHLNAIREASEGPSLPQGIGDTRDATPPVMSSESETEHSSPTAAETHDSLNLALPVVQWSVHVARTYLSMVRMLY</sequence>
<dbReference type="GO" id="GO:0042790">
    <property type="term" value="P:nucleolar large rRNA transcription by RNA polymerase I"/>
    <property type="evidence" value="ECO:0007669"/>
    <property type="project" value="TreeGrafter"/>
</dbReference>
<evidence type="ECO:0000313" key="2">
    <source>
        <dbReference type="EMBL" id="EDP44272.1"/>
    </source>
</evidence>
<dbReference type="KEGG" id="mgl:MGL_1669"/>
<organism evidence="2 3">
    <name type="scientific">Malassezia globosa (strain ATCC MYA-4612 / CBS 7966)</name>
    <name type="common">Dandruff-associated fungus</name>
    <dbReference type="NCBI Taxonomy" id="425265"/>
    <lineage>
        <taxon>Eukaryota</taxon>
        <taxon>Fungi</taxon>
        <taxon>Dikarya</taxon>
        <taxon>Basidiomycota</taxon>
        <taxon>Ustilaginomycotina</taxon>
        <taxon>Malasseziomycetes</taxon>
        <taxon>Malasseziales</taxon>
        <taxon>Malasseziaceae</taxon>
        <taxon>Malassezia</taxon>
    </lineage>
</organism>
<dbReference type="AlphaFoldDB" id="A8PYI6"/>
<evidence type="ECO:0000313" key="3">
    <source>
        <dbReference type="Proteomes" id="UP000008837"/>
    </source>
</evidence>
<dbReference type="GO" id="GO:0001181">
    <property type="term" value="F:RNA polymerase I general transcription initiation factor activity"/>
    <property type="evidence" value="ECO:0007669"/>
    <property type="project" value="InterPro"/>
</dbReference>